<evidence type="ECO:0000313" key="2">
    <source>
        <dbReference type="EnsemblPlants" id="PAC:32971550.CDS.1"/>
    </source>
</evidence>
<dbReference type="Gramene" id="Pp3c1_12710V3.1">
    <property type="protein sequence ID" value="PAC:32971550.CDS.1"/>
    <property type="gene ID" value="Pp3c1_12710"/>
</dbReference>
<evidence type="ECO:0000313" key="3">
    <source>
        <dbReference type="Proteomes" id="UP000006727"/>
    </source>
</evidence>
<reference evidence="2" key="3">
    <citation type="submission" date="2020-12" db="UniProtKB">
        <authorList>
            <consortium name="EnsemblPlants"/>
        </authorList>
    </citation>
    <scope>IDENTIFICATION</scope>
</reference>
<protein>
    <submittedName>
        <fullName evidence="1 2">Uncharacterized protein</fullName>
    </submittedName>
</protein>
<dbReference type="Gramene" id="Pp3c1_12710V3.2">
    <property type="protein sequence ID" value="PAC:32971551.CDS.1"/>
    <property type="gene ID" value="Pp3c1_12710"/>
</dbReference>
<sequence>MPLSPLSRSEWYVLAPGYHGGPTRLDVLLTCWNTKSELRSLATKAAIIAEAFGRSRWLLLVVGRKFKPNSGTNCCRFFWTQSPRCPSFPVVRFNGSRIYFLSFTPDDLEIFVNYHQTRAHTIDEIAALVTVSCNLTPARGASRDEAPEKVQQSATIGRHVTSFQLEEVVCPYVSLEKRTGQYTTSRHTNVTIAKWMYMMVHLNVAVAVGLMARLPDEHWQYGCLRCALLSVSWVRKLWLQPVMTYGWFFQE</sequence>
<dbReference type="Proteomes" id="UP000006727">
    <property type="component" value="Chromosome 1"/>
</dbReference>
<gene>
    <name evidence="1" type="ORF">PHYPA_000577</name>
</gene>
<dbReference type="EnsemblPlants" id="Pp3c1_12710V3.2">
    <property type="protein sequence ID" value="PAC:32971551.CDS.1"/>
    <property type="gene ID" value="Pp3c1_12710"/>
</dbReference>
<dbReference type="EnsemblPlants" id="Pp3c1_12710V3.1">
    <property type="protein sequence ID" value="PAC:32971550.CDS.1"/>
    <property type="gene ID" value="Pp3c1_12710"/>
</dbReference>
<keyword evidence="3" id="KW-1185">Reference proteome</keyword>
<dbReference type="EMBL" id="ABEU02000001">
    <property type="protein sequence ID" value="PNR62153.1"/>
    <property type="molecule type" value="Genomic_DNA"/>
</dbReference>
<proteinExistence type="predicted"/>
<organism evidence="1">
    <name type="scientific">Physcomitrium patens</name>
    <name type="common">Spreading-leaved earth moss</name>
    <name type="synonym">Physcomitrella patens</name>
    <dbReference type="NCBI Taxonomy" id="3218"/>
    <lineage>
        <taxon>Eukaryota</taxon>
        <taxon>Viridiplantae</taxon>
        <taxon>Streptophyta</taxon>
        <taxon>Embryophyta</taxon>
        <taxon>Bryophyta</taxon>
        <taxon>Bryophytina</taxon>
        <taxon>Bryopsida</taxon>
        <taxon>Funariidae</taxon>
        <taxon>Funariales</taxon>
        <taxon>Funariaceae</taxon>
        <taxon>Physcomitrium</taxon>
    </lineage>
</organism>
<accession>A0A2K1L7Z3</accession>
<name>A0A2K1L7Z3_PHYPA</name>
<reference evidence="1 3" key="1">
    <citation type="journal article" date="2008" name="Science">
        <title>The Physcomitrella genome reveals evolutionary insights into the conquest of land by plants.</title>
        <authorList>
            <person name="Rensing S."/>
            <person name="Lang D."/>
            <person name="Zimmer A."/>
            <person name="Terry A."/>
            <person name="Salamov A."/>
            <person name="Shapiro H."/>
            <person name="Nishiyama T."/>
            <person name="Perroud P.-F."/>
            <person name="Lindquist E."/>
            <person name="Kamisugi Y."/>
            <person name="Tanahashi T."/>
            <person name="Sakakibara K."/>
            <person name="Fujita T."/>
            <person name="Oishi K."/>
            <person name="Shin-I T."/>
            <person name="Kuroki Y."/>
            <person name="Toyoda A."/>
            <person name="Suzuki Y."/>
            <person name="Hashimoto A."/>
            <person name="Yamaguchi K."/>
            <person name="Sugano A."/>
            <person name="Kohara Y."/>
            <person name="Fujiyama A."/>
            <person name="Anterola A."/>
            <person name="Aoki S."/>
            <person name="Ashton N."/>
            <person name="Barbazuk W.B."/>
            <person name="Barker E."/>
            <person name="Bennetzen J."/>
            <person name="Bezanilla M."/>
            <person name="Blankenship R."/>
            <person name="Cho S.H."/>
            <person name="Dutcher S."/>
            <person name="Estelle M."/>
            <person name="Fawcett J.A."/>
            <person name="Gundlach H."/>
            <person name="Hanada K."/>
            <person name="Heyl A."/>
            <person name="Hicks K.A."/>
            <person name="Hugh J."/>
            <person name="Lohr M."/>
            <person name="Mayer K."/>
            <person name="Melkozernov A."/>
            <person name="Murata T."/>
            <person name="Nelson D."/>
            <person name="Pils B."/>
            <person name="Prigge M."/>
            <person name="Reiss B."/>
            <person name="Renner T."/>
            <person name="Rombauts S."/>
            <person name="Rushton P."/>
            <person name="Sanderfoot A."/>
            <person name="Schween G."/>
            <person name="Shiu S.-H."/>
            <person name="Stueber K."/>
            <person name="Theodoulou F.L."/>
            <person name="Tu H."/>
            <person name="Van de Peer Y."/>
            <person name="Verrier P.J."/>
            <person name="Waters E."/>
            <person name="Wood A."/>
            <person name="Yang L."/>
            <person name="Cove D."/>
            <person name="Cuming A."/>
            <person name="Hasebe M."/>
            <person name="Lucas S."/>
            <person name="Mishler D.B."/>
            <person name="Reski R."/>
            <person name="Grigoriev I."/>
            <person name="Quatrano R.S."/>
            <person name="Boore J.L."/>
        </authorList>
    </citation>
    <scope>NUCLEOTIDE SEQUENCE [LARGE SCALE GENOMIC DNA]</scope>
    <source>
        <strain evidence="2 3">cv. Gransden 2004</strain>
    </source>
</reference>
<dbReference type="PaxDb" id="3218-PP1S86_223V6.1"/>
<dbReference type="AlphaFoldDB" id="A0A2K1L7Z3"/>
<dbReference type="InParanoid" id="A0A2K1L7Z3"/>
<reference evidence="1 3" key="2">
    <citation type="journal article" date="2018" name="Plant J.">
        <title>The Physcomitrella patens chromosome-scale assembly reveals moss genome structure and evolution.</title>
        <authorList>
            <person name="Lang D."/>
            <person name="Ullrich K.K."/>
            <person name="Murat F."/>
            <person name="Fuchs J."/>
            <person name="Jenkins J."/>
            <person name="Haas F.B."/>
            <person name="Piednoel M."/>
            <person name="Gundlach H."/>
            <person name="Van Bel M."/>
            <person name="Meyberg R."/>
            <person name="Vives C."/>
            <person name="Morata J."/>
            <person name="Symeonidi A."/>
            <person name="Hiss M."/>
            <person name="Muchero W."/>
            <person name="Kamisugi Y."/>
            <person name="Saleh O."/>
            <person name="Blanc G."/>
            <person name="Decker E.L."/>
            <person name="van Gessel N."/>
            <person name="Grimwood J."/>
            <person name="Hayes R.D."/>
            <person name="Graham S.W."/>
            <person name="Gunter L.E."/>
            <person name="McDaniel S.F."/>
            <person name="Hoernstein S.N.W."/>
            <person name="Larsson A."/>
            <person name="Li F.W."/>
            <person name="Perroud P.F."/>
            <person name="Phillips J."/>
            <person name="Ranjan P."/>
            <person name="Rokshar D.S."/>
            <person name="Rothfels C.J."/>
            <person name="Schneider L."/>
            <person name="Shu S."/>
            <person name="Stevenson D.W."/>
            <person name="Thummler F."/>
            <person name="Tillich M."/>
            <person name="Villarreal Aguilar J.C."/>
            <person name="Widiez T."/>
            <person name="Wong G.K."/>
            <person name="Wymore A."/>
            <person name="Zhang Y."/>
            <person name="Zimmer A.D."/>
            <person name="Quatrano R.S."/>
            <person name="Mayer K.F.X."/>
            <person name="Goodstein D."/>
            <person name="Casacuberta J.M."/>
            <person name="Vandepoele K."/>
            <person name="Reski R."/>
            <person name="Cuming A.C."/>
            <person name="Tuskan G.A."/>
            <person name="Maumus F."/>
            <person name="Salse J."/>
            <person name="Schmutz J."/>
            <person name="Rensing S.A."/>
        </authorList>
    </citation>
    <scope>NUCLEOTIDE SEQUENCE [LARGE SCALE GENOMIC DNA]</scope>
    <source>
        <strain evidence="2 3">cv. Gransden 2004</strain>
    </source>
</reference>
<evidence type="ECO:0000313" key="1">
    <source>
        <dbReference type="EMBL" id="PNR62153.1"/>
    </source>
</evidence>